<evidence type="ECO:0000313" key="5">
    <source>
        <dbReference type="Proteomes" id="UP000504631"/>
    </source>
</evidence>
<dbReference type="AlphaFoldDB" id="A0A6J3KPQ6"/>
<dbReference type="GO" id="GO:0004651">
    <property type="term" value="F:polynucleotide 5'-phosphatase activity"/>
    <property type="evidence" value="ECO:0007669"/>
    <property type="project" value="TreeGrafter"/>
</dbReference>
<evidence type="ECO:0000256" key="2">
    <source>
        <dbReference type="ARBA" id="ARBA00022912"/>
    </source>
</evidence>
<dbReference type="InterPro" id="IPR016130">
    <property type="entry name" value="Tyr_Pase_AS"/>
</dbReference>
<keyword evidence="1" id="KW-0378">Hydrolase</keyword>
<dbReference type="PROSITE" id="PS00383">
    <property type="entry name" value="TYR_PHOSPHATASE_1"/>
    <property type="match status" value="1"/>
</dbReference>
<feature type="region of interest" description="Disordered" evidence="3">
    <location>
        <begin position="176"/>
        <end position="202"/>
    </location>
</feature>
<evidence type="ECO:0000259" key="4">
    <source>
        <dbReference type="PROSITE" id="PS50056"/>
    </source>
</evidence>
<dbReference type="Gene3D" id="3.90.190.10">
    <property type="entry name" value="Protein tyrosine phosphatase superfamily"/>
    <property type="match status" value="1"/>
</dbReference>
<reference evidence="6" key="1">
    <citation type="submission" date="2025-08" db="UniProtKB">
        <authorList>
            <consortium name="RefSeq"/>
        </authorList>
    </citation>
    <scope>IDENTIFICATION</scope>
    <source>
        <tissue evidence="6">Muscle</tissue>
    </source>
</reference>
<keyword evidence="5" id="KW-1185">Reference proteome</keyword>
<dbReference type="PROSITE" id="PS50056">
    <property type="entry name" value="TYR_PHOSPHATASE_2"/>
    <property type="match status" value="1"/>
</dbReference>
<evidence type="ECO:0000313" key="6">
    <source>
        <dbReference type="RefSeq" id="XP_033355030.1"/>
    </source>
</evidence>
<dbReference type="GO" id="GO:0004721">
    <property type="term" value="F:phosphoprotein phosphatase activity"/>
    <property type="evidence" value="ECO:0007669"/>
    <property type="project" value="UniProtKB-KW"/>
</dbReference>
<dbReference type="GeneID" id="117236301"/>
<protein>
    <submittedName>
        <fullName evidence="6">RNA/RNP complex-1-interacting phosphatase</fullName>
    </submittedName>
</protein>
<feature type="domain" description="Tyrosine specific protein phosphatases" evidence="4">
    <location>
        <begin position="99"/>
        <end position="167"/>
    </location>
</feature>
<dbReference type="InterPro" id="IPR029021">
    <property type="entry name" value="Prot-tyrosine_phosphatase-like"/>
</dbReference>
<keyword evidence="2" id="KW-0904">Protein phosphatase</keyword>
<proteinExistence type="predicted"/>
<dbReference type="KEGG" id="bvk:117236301"/>
<evidence type="ECO:0000256" key="1">
    <source>
        <dbReference type="ARBA" id="ARBA00022801"/>
    </source>
</evidence>
<organism evidence="5 6">
    <name type="scientific">Bombus vosnesenskii</name>
    <dbReference type="NCBI Taxonomy" id="207650"/>
    <lineage>
        <taxon>Eukaryota</taxon>
        <taxon>Metazoa</taxon>
        <taxon>Ecdysozoa</taxon>
        <taxon>Arthropoda</taxon>
        <taxon>Hexapoda</taxon>
        <taxon>Insecta</taxon>
        <taxon>Pterygota</taxon>
        <taxon>Neoptera</taxon>
        <taxon>Endopterygota</taxon>
        <taxon>Hymenoptera</taxon>
        <taxon>Apocrita</taxon>
        <taxon>Aculeata</taxon>
        <taxon>Apoidea</taxon>
        <taxon>Anthophila</taxon>
        <taxon>Apidae</taxon>
        <taxon>Bombus</taxon>
        <taxon>Pyrobombus</taxon>
    </lineage>
</organism>
<gene>
    <name evidence="6" type="primary">LOC117236301</name>
</gene>
<dbReference type="Proteomes" id="UP000504631">
    <property type="component" value="Unplaced"/>
</dbReference>
<dbReference type="InterPro" id="IPR051029">
    <property type="entry name" value="mRNA_Capping_Enz/RNA_Phosphat"/>
</dbReference>
<sequence>MMKSIPERWLEYKPYGTVISGTKILPFKVPLKEALCNKLEPEERFTTSVLLEAFPRLKYIIDLTNTDRYYDKQEFTNSGVKYEKIMVYGREIPSVDLVNRFFKTMDDFMSACGEDDIVGVHCTHGVNRSGYLICRYLVQQLGWEVDTCLKAFEEARGYQIERKNYISALQKIPREKSKTGKVKARPRDWLPHPTQPYTMGPPGPIPPRRGFTKDGPFSLPHFSFGGPPAGFRPMLPPPGMPLVPPPPGPSSMYGPRSFRYRPPLRPAMCPPPPRPGFAFPIPGFPPPCPSRTPAGRLPHVPPTRLPPPKIPPHPLPHSSSTQPVVLKRLQGQKRKSHVRNGIVSLSRNPSGVIRQNSQMSRIIPKLVKEQDFTVDTFEENLLAVSTQSNRRPTKGKFNQTK</sequence>
<dbReference type="InterPro" id="IPR000387">
    <property type="entry name" value="Tyr_Pase_dom"/>
</dbReference>
<evidence type="ECO:0000256" key="3">
    <source>
        <dbReference type="SAM" id="MobiDB-lite"/>
    </source>
</evidence>
<accession>A0A6J3KPQ6</accession>
<dbReference type="Pfam" id="PF00782">
    <property type="entry name" value="DSPc"/>
    <property type="match status" value="1"/>
</dbReference>
<name>A0A6J3KPQ6_9HYME</name>
<dbReference type="InterPro" id="IPR000340">
    <property type="entry name" value="Dual-sp_phosphatase_cat-dom"/>
</dbReference>
<dbReference type="SUPFAM" id="SSF52799">
    <property type="entry name" value="(Phosphotyrosine protein) phosphatases II"/>
    <property type="match status" value="1"/>
</dbReference>
<dbReference type="RefSeq" id="XP_033355030.1">
    <property type="nucleotide sequence ID" value="XM_033499139.1"/>
</dbReference>
<dbReference type="PANTHER" id="PTHR10367:SF9">
    <property type="entry name" value="DUAL-SPECIFICITY PHOSPHATASE 11 (RNA_RNP COMPLEX 1-INTERACTING)"/>
    <property type="match status" value="1"/>
</dbReference>
<dbReference type="InterPro" id="IPR020422">
    <property type="entry name" value="TYR_PHOSPHATASE_DUAL_dom"/>
</dbReference>
<dbReference type="SMART" id="SM00195">
    <property type="entry name" value="DSPc"/>
    <property type="match status" value="1"/>
</dbReference>
<dbReference type="PANTHER" id="PTHR10367">
    <property type="entry name" value="MRNA-CAPPING ENZYME"/>
    <property type="match status" value="1"/>
</dbReference>